<proteinExistence type="predicted"/>
<protein>
    <submittedName>
        <fullName evidence="3">ABC-type transport system involved in multi-copper enzyme maturation permease subunit</fullName>
    </submittedName>
</protein>
<feature type="region of interest" description="Disordered" evidence="1">
    <location>
        <begin position="1"/>
        <end position="25"/>
    </location>
</feature>
<evidence type="ECO:0000256" key="2">
    <source>
        <dbReference type="SAM" id="Phobius"/>
    </source>
</evidence>
<feature type="transmembrane region" description="Helical" evidence="2">
    <location>
        <begin position="192"/>
        <end position="214"/>
    </location>
</feature>
<comment type="caution">
    <text evidence="3">The sequence shown here is derived from an EMBL/GenBank/DDBJ whole genome shotgun (WGS) entry which is preliminary data.</text>
</comment>
<keyword evidence="2" id="KW-0472">Membrane</keyword>
<dbReference type="RefSeq" id="WP_310051940.1">
    <property type="nucleotide sequence ID" value="NZ_JAVDVQ010000004.1"/>
</dbReference>
<dbReference type="PANTHER" id="PTHR37305:SF1">
    <property type="entry name" value="MEMBRANE PROTEIN"/>
    <property type="match status" value="1"/>
</dbReference>
<evidence type="ECO:0000313" key="3">
    <source>
        <dbReference type="EMBL" id="MDR7082005.1"/>
    </source>
</evidence>
<dbReference type="EMBL" id="JAVDVQ010000004">
    <property type="protein sequence ID" value="MDR7082005.1"/>
    <property type="molecule type" value="Genomic_DNA"/>
</dbReference>
<evidence type="ECO:0000256" key="1">
    <source>
        <dbReference type="SAM" id="MobiDB-lite"/>
    </source>
</evidence>
<keyword evidence="4" id="KW-1185">Reference proteome</keyword>
<evidence type="ECO:0000313" key="4">
    <source>
        <dbReference type="Proteomes" id="UP001252243"/>
    </source>
</evidence>
<feature type="transmembrane region" description="Helical" evidence="2">
    <location>
        <begin position="270"/>
        <end position="292"/>
    </location>
</feature>
<gene>
    <name evidence="3" type="ORF">J2X01_001290</name>
</gene>
<accession>A0ABU1UA53</accession>
<reference evidence="3 4" key="1">
    <citation type="submission" date="2023-07" db="EMBL/GenBank/DDBJ databases">
        <title>Sorghum-associated microbial communities from plants grown in Nebraska, USA.</title>
        <authorList>
            <person name="Schachtman D."/>
        </authorList>
    </citation>
    <scope>NUCLEOTIDE SEQUENCE [LARGE SCALE GENOMIC DNA]</scope>
    <source>
        <strain evidence="3 4">BE167</strain>
    </source>
</reference>
<keyword evidence="2" id="KW-0812">Transmembrane</keyword>
<feature type="transmembrane region" description="Helical" evidence="2">
    <location>
        <begin position="149"/>
        <end position="172"/>
    </location>
</feature>
<dbReference type="PANTHER" id="PTHR37305">
    <property type="entry name" value="INTEGRAL MEMBRANE PROTEIN-RELATED"/>
    <property type="match status" value="1"/>
</dbReference>
<feature type="transmembrane region" description="Helical" evidence="2">
    <location>
        <begin position="221"/>
        <end position="238"/>
    </location>
</feature>
<dbReference type="Proteomes" id="UP001252243">
    <property type="component" value="Unassembled WGS sequence"/>
</dbReference>
<organism evidence="3 4">
    <name type="scientific">Arthrobacter ginsengisoli</name>
    <dbReference type="NCBI Taxonomy" id="1356565"/>
    <lineage>
        <taxon>Bacteria</taxon>
        <taxon>Bacillati</taxon>
        <taxon>Actinomycetota</taxon>
        <taxon>Actinomycetes</taxon>
        <taxon>Micrococcales</taxon>
        <taxon>Micrococcaceae</taxon>
        <taxon>Arthrobacter</taxon>
    </lineage>
</organism>
<feature type="transmembrane region" description="Helical" evidence="2">
    <location>
        <begin position="107"/>
        <end position="128"/>
    </location>
</feature>
<sequence length="297" mass="30422">MSSTTLDPSRNAPAGAGNAPAGQLAGTSTGPGPSFLRVLNSEFIKFRTLLSTLILLGCTVLVVVGFGALSAWGTGQFAQAAATDPEAAAAFAAQGGDLAVGVPTSGIAFAQLILGSLGVLLMSSEFTTGMARSTFAAVPKRIPAFAAKLLVVMVTAFVLTGVSVFLAGLVSLPILDNYDLKLDLSSSQSVKMLLVNSLYVAAVAAIGMALGSLIRNSAGGIMSLVGLFFVAPIAFQLIPGDFFVEARKYLPGNTVEPMTAVQHVPDTLEAWQAALVLGGWVVVPVVLAAVLLKKRDV</sequence>
<feature type="transmembrane region" description="Helical" evidence="2">
    <location>
        <begin position="49"/>
        <end position="72"/>
    </location>
</feature>
<name>A0ABU1UA53_9MICC</name>
<keyword evidence="2" id="KW-1133">Transmembrane helix</keyword>
<feature type="compositionally biased region" description="Low complexity" evidence="1">
    <location>
        <begin position="11"/>
        <end position="22"/>
    </location>
</feature>